<accession>A0ABY8IXY8</accession>
<proteinExistence type="predicted"/>
<evidence type="ECO:0000256" key="1">
    <source>
        <dbReference type="ARBA" id="ARBA00022448"/>
    </source>
</evidence>
<evidence type="ECO:0000313" key="5">
    <source>
        <dbReference type="EMBL" id="WFT74049.1"/>
    </source>
</evidence>
<keyword evidence="6" id="KW-1185">Reference proteome</keyword>
<reference evidence="5 6" key="1">
    <citation type="submission" date="2023-04" db="EMBL/GenBank/DDBJ databases">
        <title>Genome sequence of Halobacillus naozhouensis KACC 21980.</title>
        <authorList>
            <person name="Kim S."/>
            <person name="Heo J."/>
            <person name="Kwon S.-W."/>
        </authorList>
    </citation>
    <scope>NUCLEOTIDE SEQUENCE [LARGE SCALE GENOMIC DNA]</scope>
    <source>
        <strain evidence="5 6">KCTC 13234</strain>
    </source>
</reference>
<protein>
    <submittedName>
        <fullName evidence="5">ABC transporter ATP-binding protein</fullName>
    </submittedName>
</protein>
<dbReference type="InterPro" id="IPR051120">
    <property type="entry name" value="ABC_AA/LPS_Transport"/>
</dbReference>
<sequence length="251" mass="28651">MTILKVDAVNKSFGGLEILKEVSFNVNQGERIGVIGPNGAGKTTFFNLLTGDLSPSKGTIYFNGSNITKEPNYRRARRGIVRTFQKNNLLDELSILDNLLLVLQRKHGLKYTWFRIRKEKYYAKLYSEAEELLDTWGLYKRRHVNVKNLSYGEQRQIEIMLGIATDPSILLLDEPTAGMSQSETDYIVNLLTKLPEELTLMIIEHDLDIIFGLAERMIVLHDGHVLIDDSPEIVRDHPQVNEIYMGSEEIV</sequence>
<evidence type="ECO:0000256" key="2">
    <source>
        <dbReference type="ARBA" id="ARBA00022741"/>
    </source>
</evidence>
<gene>
    <name evidence="5" type="ORF">P9989_16985</name>
</gene>
<dbReference type="PANTHER" id="PTHR45772">
    <property type="entry name" value="CONSERVED COMPONENT OF ABC TRANSPORTER FOR NATURAL AMINO ACIDS-RELATED"/>
    <property type="match status" value="1"/>
</dbReference>
<keyword evidence="3 5" id="KW-0067">ATP-binding</keyword>
<dbReference type="SMART" id="SM00382">
    <property type="entry name" value="AAA"/>
    <property type="match status" value="1"/>
</dbReference>
<evidence type="ECO:0000256" key="3">
    <source>
        <dbReference type="ARBA" id="ARBA00022840"/>
    </source>
</evidence>
<keyword evidence="2" id="KW-0547">Nucleotide-binding</keyword>
<dbReference type="InterPro" id="IPR027417">
    <property type="entry name" value="P-loop_NTPase"/>
</dbReference>
<dbReference type="SUPFAM" id="SSF52540">
    <property type="entry name" value="P-loop containing nucleoside triphosphate hydrolases"/>
    <property type="match status" value="1"/>
</dbReference>
<dbReference type="Gene3D" id="3.40.50.300">
    <property type="entry name" value="P-loop containing nucleotide triphosphate hydrolases"/>
    <property type="match status" value="1"/>
</dbReference>
<dbReference type="InterPro" id="IPR003593">
    <property type="entry name" value="AAA+_ATPase"/>
</dbReference>
<dbReference type="CDD" id="cd03219">
    <property type="entry name" value="ABC_Mj1267_LivG_branched"/>
    <property type="match status" value="1"/>
</dbReference>
<dbReference type="RefSeq" id="WP_283076053.1">
    <property type="nucleotide sequence ID" value="NZ_CP121671.1"/>
</dbReference>
<name>A0ABY8IXY8_9BACI</name>
<dbReference type="PROSITE" id="PS50893">
    <property type="entry name" value="ABC_TRANSPORTER_2"/>
    <property type="match status" value="1"/>
</dbReference>
<dbReference type="Pfam" id="PF00005">
    <property type="entry name" value="ABC_tran"/>
    <property type="match status" value="1"/>
</dbReference>
<feature type="domain" description="ABC transporter" evidence="4">
    <location>
        <begin position="4"/>
        <end position="247"/>
    </location>
</feature>
<dbReference type="EMBL" id="CP121671">
    <property type="protein sequence ID" value="WFT74049.1"/>
    <property type="molecule type" value="Genomic_DNA"/>
</dbReference>
<dbReference type="InterPro" id="IPR003439">
    <property type="entry name" value="ABC_transporter-like_ATP-bd"/>
</dbReference>
<organism evidence="5 6">
    <name type="scientific">Halobacillus naozhouensis</name>
    <dbReference type="NCBI Taxonomy" id="554880"/>
    <lineage>
        <taxon>Bacteria</taxon>
        <taxon>Bacillati</taxon>
        <taxon>Bacillota</taxon>
        <taxon>Bacilli</taxon>
        <taxon>Bacillales</taxon>
        <taxon>Bacillaceae</taxon>
        <taxon>Halobacillus</taxon>
    </lineage>
</organism>
<dbReference type="Proteomes" id="UP001221597">
    <property type="component" value="Chromosome"/>
</dbReference>
<evidence type="ECO:0000259" key="4">
    <source>
        <dbReference type="PROSITE" id="PS50893"/>
    </source>
</evidence>
<evidence type="ECO:0000313" key="6">
    <source>
        <dbReference type="Proteomes" id="UP001221597"/>
    </source>
</evidence>
<dbReference type="GO" id="GO:0005524">
    <property type="term" value="F:ATP binding"/>
    <property type="evidence" value="ECO:0007669"/>
    <property type="project" value="UniProtKB-KW"/>
</dbReference>
<keyword evidence="1" id="KW-0813">Transport</keyword>